<dbReference type="CDD" id="cd18579">
    <property type="entry name" value="ABC_6TM_ABCC_D1"/>
    <property type="match status" value="1"/>
</dbReference>
<evidence type="ECO:0000256" key="7">
    <source>
        <dbReference type="ARBA" id="ARBA00022840"/>
    </source>
</evidence>
<keyword evidence="9 12" id="KW-0472">Membrane</keyword>
<evidence type="ECO:0000256" key="8">
    <source>
        <dbReference type="ARBA" id="ARBA00022989"/>
    </source>
</evidence>
<keyword evidence="16" id="KW-1185">Reference proteome</keyword>
<organism evidence="15 16">
    <name type="scientific">Hirsutella minnesotensis 3608</name>
    <dbReference type="NCBI Taxonomy" id="1043627"/>
    <lineage>
        <taxon>Eukaryota</taxon>
        <taxon>Fungi</taxon>
        <taxon>Dikarya</taxon>
        <taxon>Ascomycota</taxon>
        <taxon>Pezizomycotina</taxon>
        <taxon>Sordariomycetes</taxon>
        <taxon>Hypocreomycetidae</taxon>
        <taxon>Hypocreales</taxon>
        <taxon>Ophiocordycipitaceae</taxon>
        <taxon>Hirsutella</taxon>
    </lineage>
</organism>
<feature type="transmembrane region" description="Helical" evidence="12">
    <location>
        <begin position="919"/>
        <end position="944"/>
    </location>
</feature>
<keyword evidence="7" id="KW-0067">ATP-binding</keyword>
<dbReference type="Gene3D" id="3.40.50.300">
    <property type="entry name" value="P-loop containing nucleotide triphosphate hydrolases"/>
    <property type="match status" value="2"/>
</dbReference>
<evidence type="ECO:0000256" key="11">
    <source>
        <dbReference type="SAM" id="MobiDB-lite"/>
    </source>
</evidence>
<dbReference type="FunFam" id="1.20.1560.10:FF:000066">
    <property type="entry name" value="ABC multidrug transporter (Eurofung)"/>
    <property type="match status" value="1"/>
</dbReference>
<feature type="transmembrane region" description="Helical" evidence="12">
    <location>
        <begin position="484"/>
        <end position="511"/>
    </location>
</feature>
<dbReference type="Pfam" id="PF00005">
    <property type="entry name" value="ABC_tran"/>
    <property type="match status" value="2"/>
</dbReference>
<feature type="domain" description="ABC transmembrane type-1" evidence="14">
    <location>
        <begin position="275"/>
        <end position="549"/>
    </location>
</feature>
<dbReference type="InterPro" id="IPR050173">
    <property type="entry name" value="ABC_transporter_C-like"/>
</dbReference>
<feature type="transmembrane region" description="Helical" evidence="12">
    <location>
        <begin position="263"/>
        <end position="284"/>
    </location>
</feature>
<keyword evidence="4" id="KW-1003">Cell membrane</keyword>
<protein>
    <submittedName>
        <fullName evidence="15">Uncharacterized protein</fullName>
    </submittedName>
</protein>
<dbReference type="CDD" id="cd18580">
    <property type="entry name" value="ABC_6TM_ABCC_D2"/>
    <property type="match status" value="1"/>
</dbReference>
<dbReference type="Pfam" id="PF24357">
    <property type="entry name" value="TMD0_ABC"/>
    <property type="match status" value="1"/>
</dbReference>
<dbReference type="InterPro" id="IPR027417">
    <property type="entry name" value="P-loop_NTPase"/>
</dbReference>
<evidence type="ECO:0000259" key="14">
    <source>
        <dbReference type="PROSITE" id="PS50929"/>
    </source>
</evidence>
<evidence type="ECO:0000256" key="4">
    <source>
        <dbReference type="ARBA" id="ARBA00022475"/>
    </source>
</evidence>
<feature type="transmembrane region" description="Helical" evidence="12">
    <location>
        <begin position="876"/>
        <end position="899"/>
    </location>
</feature>
<dbReference type="SUPFAM" id="SSF90123">
    <property type="entry name" value="ABC transporter transmembrane region"/>
    <property type="match status" value="2"/>
</dbReference>
<dbReference type="SMART" id="SM00382">
    <property type="entry name" value="AAA"/>
    <property type="match status" value="2"/>
</dbReference>
<dbReference type="Proteomes" id="UP000054481">
    <property type="component" value="Unassembled WGS sequence"/>
</dbReference>
<dbReference type="InterPro" id="IPR036640">
    <property type="entry name" value="ABC1_TM_sf"/>
</dbReference>
<dbReference type="InterPro" id="IPR003593">
    <property type="entry name" value="AAA+_ATPase"/>
</dbReference>
<evidence type="ECO:0000256" key="9">
    <source>
        <dbReference type="ARBA" id="ARBA00023136"/>
    </source>
</evidence>
<keyword evidence="10" id="KW-0325">Glycoprotein</keyword>
<dbReference type="GO" id="GO:0005886">
    <property type="term" value="C:plasma membrane"/>
    <property type="evidence" value="ECO:0007669"/>
    <property type="project" value="UniProtKB-SubCell"/>
</dbReference>
<dbReference type="PANTHER" id="PTHR24223">
    <property type="entry name" value="ATP-BINDING CASSETTE SUB-FAMILY C"/>
    <property type="match status" value="1"/>
</dbReference>
<dbReference type="EMBL" id="KQ030557">
    <property type="protein sequence ID" value="KJZ71929.1"/>
    <property type="molecule type" value="Genomic_DNA"/>
</dbReference>
<dbReference type="FunFam" id="1.20.1560.10:FF:000055">
    <property type="entry name" value="ABC multidrug transporter (Eurofung)"/>
    <property type="match status" value="1"/>
</dbReference>
<evidence type="ECO:0000313" key="15">
    <source>
        <dbReference type="EMBL" id="KJZ71929.1"/>
    </source>
</evidence>
<comment type="subcellular location">
    <subcellularLocation>
        <location evidence="1">Cell membrane</location>
        <topology evidence="1">Multi-pass membrane protein</topology>
    </subcellularLocation>
</comment>
<evidence type="ECO:0000256" key="1">
    <source>
        <dbReference type="ARBA" id="ARBA00004651"/>
    </source>
</evidence>
<dbReference type="InterPro" id="IPR056227">
    <property type="entry name" value="TMD0_ABC"/>
</dbReference>
<dbReference type="PROSITE" id="PS50929">
    <property type="entry name" value="ABC_TM1F"/>
    <property type="match status" value="2"/>
</dbReference>
<feature type="transmembrane region" description="Helical" evidence="12">
    <location>
        <begin position="1020"/>
        <end position="1036"/>
    </location>
</feature>
<dbReference type="InterPro" id="IPR044726">
    <property type="entry name" value="ABCC_6TM_D2"/>
</dbReference>
<feature type="domain" description="ABC transporter" evidence="13">
    <location>
        <begin position="610"/>
        <end position="837"/>
    </location>
</feature>
<feature type="domain" description="ABC transmembrane type-1" evidence="14">
    <location>
        <begin position="881"/>
        <end position="1161"/>
    </location>
</feature>
<dbReference type="CDD" id="cd03250">
    <property type="entry name" value="ABCC_MRP_domain1"/>
    <property type="match status" value="1"/>
</dbReference>
<feature type="transmembrane region" description="Helical" evidence="12">
    <location>
        <begin position="97"/>
        <end position="115"/>
    </location>
</feature>
<keyword evidence="5 12" id="KW-0812">Transmembrane</keyword>
<feature type="transmembrane region" description="Helical" evidence="12">
    <location>
        <begin position="304"/>
        <end position="322"/>
    </location>
</feature>
<dbReference type="FunFam" id="3.40.50.300:FF:002145">
    <property type="entry name" value="ABC transporter (MsbA subfamily)"/>
    <property type="match status" value="1"/>
</dbReference>
<feature type="transmembrane region" description="Helical" evidence="12">
    <location>
        <begin position="992"/>
        <end position="1014"/>
    </location>
</feature>
<gene>
    <name evidence="15" type="ORF">HIM_08685</name>
</gene>
<evidence type="ECO:0000313" key="16">
    <source>
        <dbReference type="Proteomes" id="UP000054481"/>
    </source>
</evidence>
<feature type="transmembrane region" description="Helical" evidence="12">
    <location>
        <begin position="395"/>
        <end position="421"/>
    </location>
</feature>
<evidence type="ECO:0000256" key="6">
    <source>
        <dbReference type="ARBA" id="ARBA00022741"/>
    </source>
</evidence>
<name>A0A0F8A3J3_9HYPO</name>
<evidence type="ECO:0000256" key="5">
    <source>
        <dbReference type="ARBA" id="ARBA00022692"/>
    </source>
</evidence>
<dbReference type="GO" id="GO:0016887">
    <property type="term" value="F:ATP hydrolysis activity"/>
    <property type="evidence" value="ECO:0007669"/>
    <property type="project" value="InterPro"/>
</dbReference>
<evidence type="ECO:0000259" key="13">
    <source>
        <dbReference type="PROSITE" id="PS50893"/>
    </source>
</evidence>
<dbReference type="PROSITE" id="PS00211">
    <property type="entry name" value="ABC_TRANSPORTER_1"/>
    <property type="match status" value="2"/>
</dbReference>
<dbReference type="OrthoDB" id="6500128at2759"/>
<dbReference type="PANTHER" id="PTHR24223:SF399">
    <property type="entry name" value="ABC TRANSPORTER ATNG"/>
    <property type="match status" value="1"/>
</dbReference>
<feature type="region of interest" description="Disordered" evidence="11">
    <location>
        <begin position="571"/>
        <end position="600"/>
    </location>
</feature>
<proteinExistence type="inferred from homology"/>
<feature type="transmembrane region" description="Helical" evidence="12">
    <location>
        <begin position="1108"/>
        <end position="1127"/>
    </location>
</feature>
<feature type="transmembrane region" description="Helical" evidence="12">
    <location>
        <begin position="64"/>
        <end position="85"/>
    </location>
</feature>
<dbReference type="Pfam" id="PF00664">
    <property type="entry name" value="ABC_membrane"/>
    <property type="match status" value="2"/>
</dbReference>
<dbReference type="InterPro" id="IPR044746">
    <property type="entry name" value="ABCC_6TM_D1"/>
</dbReference>
<dbReference type="Gene3D" id="1.20.1560.10">
    <property type="entry name" value="ABC transporter type 1, transmembrane domain"/>
    <property type="match status" value="2"/>
</dbReference>
<comment type="similarity">
    <text evidence="2">Belongs to the ABC transporter superfamily. ABCC family. Conjugate transporter (TC 3.A.1.208) subfamily.</text>
</comment>
<dbReference type="InterPro" id="IPR003439">
    <property type="entry name" value="ABC_transporter-like_ATP-bd"/>
</dbReference>
<reference evidence="15 16" key="1">
    <citation type="journal article" date="2014" name="Genome Biol. Evol.">
        <title>Comparative genomics and transcriptomics analyses reveal divergent lifestyle features of nematode endoparasitic fungus Hirsutella minnesotensis.</title>
        <authorList>
            <person name="Lai Y."/>
            <person name="Liu K."/>
            <person name="Zhang X."/>
            <person name="Zhang X."/>
            <person name="Li K."/>
            <person name="Wang N."/>
            <person name="Shu C."/>
            <person name="Wu Y."/>
            <person name="Wang C."/>
            <person name="Bushley K.E."/>
            <person name="Xiang M."/>
            <person name="Liu X."/>
        </authorList>
    </citation>
    <scope>NUCLEOTIDE SEQUENCE [LARGE SCALE GENOMIC DNA]</scope>
    <source>
        <strain evidence="15 16">3608</strain>
    </source>
</reference>
<feature type="transmembrane region" description="Helical" evidence="12">
    <location>
        <begin position="523"/>
        <end position="547"/>
    </location>
</feature>
<dbReference type="SUPFAM" id="SSF52540">
    <property type="entry name" value="P-loop containing nucleoside triphosphate hydrolases"/>
    <property type="match status" value="2"/>
</dbReference>
<dbReference type="PROSITE" id="PS50893">
    <property type="entry name" value="ABC_TRANSPORTER_2"/>
    <property type="match status" value="2"/>
</dbReference>
<dbReference type="GO" id="GO:0140359">
    <property type="term" value="F:ABC-type transporter activity"/>
    <property type="evidence" value="ECO:0007669"/>
    <property type="project" value="InterPro"/>
</dbReference>
<evidence type="ECO:0000256" key="2">
    <source>
        <dbReference type="ARBA" id="ARBA00009726"/>
    </source>
</evidence>
<sequence length="1431" mass="156217">MASTVNATSDASFGPQLADEFDFTLLFEQTILSILPDSLFITASPIYLAHLLRKSICARSGILLWVKLTTAFCLFGIQVALAGLWRKYSLYSSSPSLAAALLSCVGAVCIAAVLVAEHRHSTRPSTLLSVFLSISTLHDVAISRSFFRRPGLYTLGCVNVASALFKAAIVVLEEVPKTSLLRRSDETHALGKESTSGFWSRSLFLWLNSTLLLGFRNIINTGDLQELGPDFSSRRLYLKFEPIWSKADKTSPRCLAKACFRTLMPAFFAVVIPRLCFLGIKFAQPFLLQRIISAIGQREQSREIVGGLVGATVLIYFGIAISKAYYKHLTYRMITMLRGVLVSAIFKKSLRLRQSDKANESAAVTLMSTDIDGIEGGLDQFHDIWASVLELALGVYLLATIVGGASFLVVLPGLITMIASVELARRMAPARVSWNEKVQARVSAMSNVLSQMKSIKMTGLTPVVSEYIQGLRVVEVNYSKKLRLLLIIMHAIASFSTSLTPIVVIAGGLFWTKFSNGLDASQIFSTLSIIALVSEPLVALLVAYPTFAGILGCFARIETFLLTDERSETRLGQRGQNNDTDECYTEDKSRTQSDAETTPVDEAASLSRAVQFQNASIAAAEGLEPILKDVNLALLSSSITMVVGPVGTGKSTLLKGILGEVNLVKGSVFVKDSSIAYCGQCPWLRNVSMRDNIVGHSDFDADWYHTVVEACLLDEDARQLAHGDETCVGSAGVNLSGGQRQRVALARAVYSRKSLLLLDDVFSALDRPTSRAVFARLFGEKGVLRLSEATVIIATHSVEYLTQADEVILIDEAGNVLEQHKPEVAKVVLKKDVVEAGGKSKDVAASAVATSAAQTREKADKGNLERQRGDLSLYAFYIKSIGYLLFGLWLCTVALSAVADKTPQIFIRIWLEKNLENKAYFAGFAVLGVSSLFFSSVMLAFYLLKLVPKSAESLHWMLLDRVMRATLCFLTSTDSGSLVNRFSQDMTLVSQVLPMAFMQVAYLAFSVLADIGIIASGAKYASATIIPFFAVTMYYLQRFYLRTSRQIRYLDLEAKSPLYTQFTETAAGLHHIRAFGWVARTLTDSLELLDYSQKPYYYMFCIQRWLELILDLCILVIAVVLVSFALTTGSSEAAIGLALVNVITLGEALSQLIKSWIDLETSLGAIARLRTFLQPDQTPVEEEDDYVPETQVPPGWPAEGAVELRALSASYSATSRPVLNDISTAIRPGQKVGIIGRTGSGKSSLLSSILGLLSSSGVVRIDGVDLSQISRQQLRSCITTLPQDPVQLAGSIRDNLDPFRTKQRGKRDQETDESAMVQALVRVDLWPHVSSHGGLDADLGSLSLSHGQKQLLCLARAILHNAQTGSRVVLIDEATSNLDEATDKRIQTVLSSAFAGCTQLVVAHRLDTVRDADIIVEMDGGRIVNVTQVNK</sequence>
<evidence type="ECO:0000256" key="10">
    <source>
        <dbReference type="ARBA" id="ARBA00023180"/>
    </source>
</evidence>
<keyword evidence="3" id="KW-0813">Transport</keyword>
<keyword evidence="8 12" id="KW-1133">Transmembrane helix</keyword>
<dbReference type="InterPro" id="IPR011527">
    <property type="entry name" value="ABC1_TM_dom"/>
</dbReference>
<feature type="transmembrane region" description="Helical" evidence="12">
    <location>
        <begin position="31"/>
        <end position="52"/>
    </location>
</feature>
<keyword evidence="6" id="KW-0547">Nucleotide-binding</keyword>
<dbReference type="GO" id="GO:0005524">
    <property type="term" value="F:ATP binding"/>
    <property type="evidence" value="ECO:0007669"/>
    <property type="project" value="UniProtKB-KW"/>
</dbReference>
<accession>A0A0F8A3J3</accession>
<evidence type="ECO:0000256" key="12">
    <source>
        <dbReference type="SAM" id="Phobius"/>
    </source>
</evidence>
<evidence type="ECO:0000256" key="3">
    <source>
        <dbReference type="ARBA" id="ARBA00022448"/>
    </source>
</evidence>
<feature type="domain" description="ABC transporter" evidence="13">
    <location>
        <begin position="1204"/>
        <end position="1429"/>
    </location>
</feature>
<dbReference type="InterPro" id="IPR017871">
    <property type="entry name" value="ABC_transporter-like_CS"/>
</dbReference>